<evidence type="ECO:0008006" key="3">
    <source>
        <dbReference type="Google" id="ProtNLM"/>
    </source>
</evidence>
<dbReference type="Gene3D" id="3.40.50.300">
    <property type="entry name" value="P-loop containing nucleotide triphosphate hydrolases"/>
    <property type="match status" value="1"/>
</dbReference>
<evidence type="ECO:0000313" key="2">
    <source>
        <dbReference type="Proteomes" id="UP000728032"/>
    </source>
</evidence>
<proteinExistence type="predicted"/>
<gene>
    <name evidence="1" type="ORF">ONB1V03_LOCUS1206</name>
</gene>
<dbReference type="EMBL" id="OC914998">
    <property type="protein sequence ID" value="CAD7638092.1"/>
    <property type="molecule type" value="Genomic_DNA"/>
</dbReference>
<dbReference type="Proteomes" id="UP000728032">
    <property type="component" value="Unassembled WGS sequence"/>
</dbReference>
<protein>
    <recommendedName>
        <fullName evidence="3">ABC transporter domain-containing protein</fullName>
    </recommendedName>
</protein>
<dbReference type="AlphaFoldDB" id="A0A7R9QAZ5"/>
<reference evidence="1" key="1">
    <citation type="submission" date="2020-11" db="EMBL/GenBank/DDBJ databases">
        <authorList>
            <person name="Tran Van P."/>
        </authorList>
    </citation>
    <scope>NUCLEOTIDE SEQUENCE</scope>
</reference>
<organism evidence="1">
    <name type="scientific">Oppiella nova</name>
    <dbReference type="NCBI Taxonomy" id="334625"/>
    <lineage>
        <taxon>Eukaryota</taxon>
        <taxon>Metazoa</taxon>
        <taxon>Ecdysozoa</taxon>
        <taxon>Arthropoda</taxon>
        <taxon>Chelicerata</taxon>
        <taxon>Arachnida</taxon>
        <taxon>Acari</taxon>
        <taxon>Acariformes</taxon>
        <taxon>Sarcoptiformes</taxon>
        <taxon>Oribatida</taxon>
        <taxon>Brachypylina</taxon>
        <taxon>Oppioidea</taxon>
        <taxon>Oppiidae</taxon>
        <taxon>Oppiella</taxon>
    </lineage>
</organism>
<keyword evidence="2" id="KW-1185">Reference proteome</keyword>
<dbReference type="InterPro" id="IPR027417">
    <property type="entry name" value="P-loop_NTPase"/>
</dbReference>
<accession>A0A7R9QAZ5</accession>
<dbReference type="SUPFAM" id="SSF52540">
    <property type="entry name" value="P-loop containing nucleoside triphosphate hydrolases"/>
    <property type="match status" value="1"/>
</dbReference>
<dbReference type="EMBL" id="CAJPVJ010000173">
    <property type="protein sequence ID" value="CAG2161602.1"/>
    <property type="molecule type" value="Genomic_DNA"/>
</dbReference>
<sequence length="79" mass="8946">MELHSETDNFRIENICKSYNKTIILHDISLKLLRGEVVGLFGPNGAGLMKPDKELGLGSVIFLKNHQFFAVFPFQIILE</sequence>
<name>A0A7R9QAZ5_9ACAR</name>
<evidence type="ECO:0000313" key="1">
    <source>
        <dbReference type="EMBL" id="CAD7638092.1"/>
    </source>
</evidence>